<protein>
    <recommendedName>
        <fullName evidence="1">HTH arsR-type domain-containing protein</fullName>
    </recommendedName>
</protein>
<dbReference type="Proteomes" id="UP000050975">
    <property type="component" value="Unassembled WGS sequence"/>
</dbReference>
<comment type="caution">
    <text evidence="2">The sequence shown here is derived from an EMBL/GenBank/DDBJ whole genome shotgun (WGS) entry which is preliminary data.</text>
</comment>
<dbReference type="Pfam" id="PF13412">
    <property type="entry name" value="HTH_24"/>
    <property type="match status" value="1"/>
</dbReference>
<dbReference type="PROSITE" id="PS50987">
    <property type="entry name" value="HTH_ARSR_2"/>
    <property type="match status" value="1"/>
</dbReference>
<dbReference type="CDD" id="cd00090">
    <property type="entry name" value="HTH_ARSR"/>
    <property type="match status" value="1"/>
</dbReference>
<dbReference type="InterPro" id="IPR011991">
    <property type="entry name" value="ArsR-like_HTH"/>
</dbReference>
<feature type="domain" description="HTH arsR-type" evidence="1">
    <location>
        <begin position="1"/>
        <end position="95"/>
    </location>
</feature>
<dbReference type="AlphaFoldDB" id="A0A0S8K1R6"/>
<dbReference type="InterPro" id="IPR036388">
    <property type="entry name" value="WH-like_DNA-bd_sf"/>
</dbReference>
<dbReference type="InterPro" id="IPR001845">
    <property type="entry name" value="HTH_ArsR_DNA-bd_dom"/>
</dbReference>
<dbReference type="SMART" id="SM00418">
    <property type="entry name" value="HTH_ARSR"/>
    <property type="match status" value="1"/>
</dbReference>
<evidence type="ECO:0000313" key="2">
    <source>
        <dbReference type="EMBL" id="KPL14830.1"/>
    </source>
</evidence>
<name>A0A0S8K1R6_UNCW3</name>
<gene>
    <name evidence="2" type="ORF">AMJ74_02620</name>
</gene>
<evidence type="ECO:0000259" key="1">
    <source>
        <dbReference type="PROSITE" id="PS50987"/>
    </source>
</evidence>
<proteinExistence type="predicted"/>
<reference evidence="2 3" key="1">
    <citation type="journal article" date="2015" name="Microbiome">
        <title>Genomic resolution of linkages in carbon, nitrogen, and sulfur cycling among widespread estuary sediment bacteria.</title>
        <authorList>
            <person name="Baker B.J."/>
            <person name="Lazar C.S."/>
            <person name="Teske A.P."/>
            <person name="Dick G.J."/>
        </authorList>
    </citation>
    <scope>NUCLEOTIDE SEQUENCE [LARGE SCALE GENOMIC DNA]</scope>
    <source>
        <strain evidence="2">SM1_77</strain>
    </source>
</reference>
<dbReference type="SUPFAM" id="SSF46785">
    <property type="entry name" value="Winged helix' DNA-binding domain"/>
    <property type="match status" value="1"/>
</dbReference>
<sequence length="99" mass="11877">MPETEYRASRFCRVMGNPTAYQIVRYLTKKRRSSPTELVERIGLSLQTICDTLRNLRNIDVVRYDTVHKNKVYFLRDRKIVGILEDIEGFVRRIRVKDW</sequence>
<dbReference type="Gene3D" id="1.10.10.10">
    <property type="entry name" value="Winged helix-like DNA-binding domain superfamily/Winged helix DNA-binding domain"/>
    <property type="match status" value="1"/>
</dbReference>
<dbReference type="EMBL" id="LJVE01000033">
    <property type="protein sequence ID" value="KPL14830.1"/>
    <property type="molecule type" value="Genomic_DNA"/>
</dbReference>
<dbReference type="GO" id="GO:0003700">
    <property type="term" value="F:DNA-binding transcription factor activity"/>
    <property type="evidence" value="ECO:0007669"/>
    <property type="project" value="InterPro"/>
</dbReference>
<dbReference type="InterPro" id="IPR036390">
    <property type="entry name" value="WH_DNA-bd_sf"/>
</dbReference>
<organism evidence="2 3">
    <name type="scientific">candidate division WOR_3 bacterium SM1_77</name>
    <dbReference type="NCBI Taxonomy" id="1703778"/>
    <lineage>
        <taxon>Bacteria</taxon>
        <taxon>Bacteria division WOR-3</taxon>
    </lineage>
</organism>
<evidence type="ECO:0000313" key="3">
    <source>
        <dbReference type="Proteomes" id="UP000050975"/>
    </source>
</evidence>
<accession>A0A0S8K1R6</accession>